<feature type="region of interest" description="Disordered" evidence="4">
    <location>
        <begin position="950"/>
        <end position="982"/>
    </location>
</feature>
<evidence type="ECO:0000256" key="4">
    <source>
        <dbReference type="SAM" id="MobiDB-lite"/>
    </source>
</evidence>
<dbReference type="InterPro" id="IPR000795">
    <property type="entry name" value="T_Tr_GTP-bd_dom"/>
</dbReference>
<comment type="similarity">
    <text evidence="1">Belongs to the TRAFAC class translation factor GTPase superfamily. Classic translation factor GTPase family. EF-Tu/EF-1A subfamily.</text>
</comment>
<sequence>MGTSRDFWAPRMEQYLLTKSHLCISWDGFHIAPQVAGEKRPAASNDFNDPALHSVSLHLPQRQSTSQWHPVKVAAAAPPQHLKIDADGHAKNENEIAETRAEVTAATPAVIEVNEVTSIDPSVLLLKIGTDDELNVNVKTTVNTRRGLHNELIPHVRAEQVQPQLPHPHAEQRAAEDRRPRQQPEQPVQEPTREAKMHYSERTRGQGLSLHLDQLLRPPTCVLQKKRLQHPARLLEHQQEWYQRLHIPTPAGDGFVHDDSSLEQRLSQLFSSQIESATARLQNESEAIIRNAQQALQGELQLVLGHVRQHGRRMDVLDTSVRELSQRTHTVEQEQLQMRQDVERIQSQLAMAEATLPAFDMAALAVRDRPPDPHLYTIGAPSAMQPAEVKRALEPWINAAGVSTNDIELVGDVPARRFFLRVGDSANAPTKLRWNIAVAHQMGIDKATITDQFQQLFQATDTTRPGQGRISAHSVESSGALSRPAMPANSEKEHLSIVICGHVDSGKSTTTGRLIFELGGLPERELEKLKAEAERLGKGSFAFAFYMDRQKEERERGVTIACTTKEFYTEKWHYTVIDAPGHRDFIKNMITGASQADVALIMVPADGNFTTAIAKGNHKAGEIQGQTRQHSRLINLLGVKQICIGVNKMDCDTAGYKQSRYDEIANEMKSMLVKVGWKKDFVEKGTPVMPISGWMGDNLLKKSDNMGWWKGCDVEYGKETIHVDTVYDVLDVMCRVPERPTSAPMRMPISGIYKIKGVGDVLAGRVEQGVVKPGEEVVFLPTHTASNPCTGKVFTVEMHHQRVDFANPGDNVGLNIKGLDKNNMPRSGDVMVYKKDTTLGQTKEFDAQIQVLDIPNEIKVGYSPIGFVRCGRAACRISKLKWKMGKETGGKKMEDPHSLKSNEMAQCSFQPQQPLVCDTFKNCEGLSRVAFMDGNGVVMLGKVISCERKEEGGAGGKKKPGQGRISAHPVESSGALSRPAMPANSEKEHLSIVICGHVDSGKSTTTGRLIFELGGLPERELEKLKAEAERLGKGSFAFAFYMDRQKEERERGVTIACTTKEFYTEKWHYTVIDAPGHRDFIKNMITGASQADVALIMVPADGNFTTAIAKGNHKAGEIQGQTRQHSRLINLLGVKQICIGVNKMDCDTAGYKQSRYDEIANEMKSMLVKVGWKKDFVEKGTPVMPISGWMGDNLLKKSDNMGWWKGCDVEYGKETIHVDTVYDVLDVMCRVPERPTSAPMRMPISGIYKIKGVGDVLAGRVEQGVVKPGEEVVFLPTHTASNPCTGKVFTVEMHHQRVDFANPGDNVGLNIKGLDKNNMPRSGDVMVYKKDTTLGQTKEFDAQIQVLDIPNEIKVGYSPIGFVRCGRAACRISKLKWKMGKETGGKKMEDPHSLKSNEMAQCSFQPQQPLVCDTFKNCEGLSRVAFMDGNGVVMLGKVISCERKVAHSLERLVDSATGGSKRVREWRGKDEEALEYNLLFRCLDSVVVTSLFSKSEAKYSIGNSFHSGMRCLIYSTVNISKDVHGRDIYYYGESSVVFIYEQYGFQFCYRWLARHREWYKLQHALHGNGTSTLQLTKKQQKALMAQQGGRVKSALTSTPAKMMTRVISALEFDSIEKPQAIYDHLRTISMEKMKGISQLPIKDVSEAIQKWLKDVPLGTKPKPTLAENWLAAGGGNDKPKKKKVKPPAPPSWAETATLDPDDWALDAARGLPSTTEAHDKIYLITAEQLAARQSADERRAGERPAASLAIISAKGPQQISKHLIVLAGRRELASHLKHMNVPLILVDAVQSKPFSLGQAEVSPTRALPPKGVPTAIAWEGERVPTLMQIAILETAASSTAFKDSLKLHGQSRKEAPEYNLLFRCLDSVAVTSLFSKSEAKHSIGDSFRSGMRSLICSTANLSKDAHGSGIYYYGESSAVFIYEQHGLQFCYRRLVRHRGWNKLQRAIHGNGTSTLQLTKKQQKALMAQQGGRVKSALTSTPAKMMTRGISALEFDWIEKPQAIYDHLRTISTEKMKGISQLPIKDVSEAIQKWLKYVPLGTKPKPTLTENWRATGTDNNTPKKKKKVKPPAPPSREETATLDPDDWALDAARGLPSTTGARDKIYLFAAEQLAARLNANEWRAGERPATPFAIILAKDPQQISKCLIAMAGGRELASNLEYMNVPLNIRGRRAIKTLFTWTSGGVADADVAPRRAPTTIAWEGDQVPTLTQIVFLETAASSTVFKDLLNLHGRAPLRDNDLLLRRERAGIWQSSAGCAPLPKERRGGWRSSWGQRSKGGCSDLNRLAAQIHGLCTAGQSGDGSARAPAASFKPGKGIAADAARAGEPEVTVLPLGDGVAAPVDGDAAPPAGGAAPTAAGAAPTADRVPQEACEAQAFDAFAKKARVQPREPAASRASKGGVFKIALEPGDGPFAQNAFASRWCGRAPRWAKANNRADNQALVFAKAAYKSAGEMWRGKKNA</sequence>
<dbReference type="Gene3D" id="3.40.50.300">
    <property type="entry name" value="P-loop containing nucleotide triphosphate hydrolases"/>
    <property type="match status" value="2"/>
</dbReference>
<dbReference type="SUPFAM" id="SSF50465">
    <property type="entry name" value="EF-Tu/eEF-1alpha/eIF2-gamma C-terminal domain"/>
    <property type="match status" value="2"/>
</dbReference>
<evidence type="ECO:0000313" key="7">
    <source>
        <dbReference type="Proteomes" id="UP001189429"/>
    </source>
</evidence>
<feature type="compositionally biased region" description="Basic and acidic residues" evidence="4">
    <location>
        <begin position="191"/>
        <end position="204"/>
    </location>
</feature>
<proteinExistence type="inferred from homology"/>
<dbReference type="CDD" id="cd03705">
    <property type="entry name" value="EF1_alpha_III"/>
    <property type="match status" value="2"/>
</dbReference>
<feature type="compositionally biased region" description="Polar residues" evidence="4">
    <location>
        <begin position="2047"/>
        <end position="2059"/>
    </location>
</feature>
<evidence type="ECO:0000259" key="5">
    <source>
        <dbReference type="PROSITE" id="PS51722"/>
    </source>
</evidence>
<evidence type="ECO:0000256" key="1">
    <source>
        <dbReference type="ARBA" id="ARBA00007249"/>
    </source>
</evidence>
<keyword evidence="3" id="KW-0342">GTP-binding</keyword>
<dbReference type="Proteomes" id="UP001189429">
    <property type="component" value="Unassembled WGS sequence"/>
</dbReference>
<dbReference type="InterPro" id="IPR004161">
    <property type="entry name" value="EFTu-like_2"/>
</dbReference>
<feature type="domain" description="Tr-type G" evidence="5">
    <location>
        <begin position="987"/>
        <end position="1236"/>
    </location>
</feature>
<dbReference type="InterPro" id="IPR031157">
    <property type="entry name" value="G_TR_CS"/>
</dbReference>
<reference evidence="6" key="1">
    <citation type="submission" date="2023-10" db="EMBL/GenBank/DDBJ databases">
        <authorList>
            <person name="Chen Y."/>
            <person name="Shah S."/>
            <person name="Dougan E. K."/>
            <person name="Thang M."/>
            <person name="Chan C."/>
        </authorList>
    </citation>
    <scope>NUCLEOTIDE SEQUENCE [LARGE SCALE GENOMIC DNA]</scope>
</reference>
<dbReference type="CDD" id="cd03693">
    <property type="entry name" value="EF1_alpha_II"/>
    <property type="match status" value="2"/>
</dbReference>
<gene>
    <name evidence="6" type="ORF">PCOR1329_LOCUS42664</name>
</gene>
<dbReference type="PROSITE" id="PS00301">
    <property type="entry name" value="G_TR_1"/>
    <property type="match status" value="2"/>
</dbReference>
<dbReference type="PROSITE" id="PS51722">
    <property type="entry name" value="G_TR_2"/>
    <property type="match status" value="2"/>
</dbReference>
<dbReference type="Pfam" id="PF22594">
    <property type="entry name" value="GTP-eEF1A_C"/>
    <property type="match status" value="2"/>
</dbReference>
<dbReference type="InterPro" id="IPR009001">
    <property type="entry name" value="Transl_elong_EF1A/Init_IF2_C"/>
</dbReference>
<dbReference type="EMBL" id="CAUYUJ010015127">
    <property type="protein sequence ID" value="CAK0850216.1"/>
    <property type="molecule type" value="Genomic_DNA"/>
</dbReference>
<dbReference type="Gene3D" id="2.40.30.10">
    <property type="entry name" value="Translation factors"/>
    <property type="match status" value="4"/>
</dbReference>
<dbReference type="Pfam" id="PF00009">
    <property type="entry name" value="GTP_EFTU"/>
    <property type="match status" value="2"/>
</dbReference>
<dbReference type="PRINTS" id="PR00315">
    <property type="entry name" value="ELONGATNFCT"/>
</dbReference>
<dbReference type="InterPro" id="IPR009000">
    <property type="entry name" value="Transl_B-barrel_sf"/>
</dbReference>
<feature type="region of interest" description="Disordered" evidence="4">
    <location>
        <begin position="2342"/>
        <end position="2366"/>
    </location>
</feature>
<dbReference type="InterPro" id="IPR027417">
    <property type="entry name" value="P-loop_NTPase"/>
</dbReference>
<evidence type="ECO:0000256" key="3">
    <source>
        <dbReference type="ARBA" id="ARBA00023134"/>
    </source>
</evidence>
<accession>A0ABN9TWG1</accession>
<feature type="compositionally biased region" description="Low complexity" evidence="4">
    <location>
        <begin position="2342"/>
        <end position="2365"/>
    </location>
</feature>
<evidence type="ECO:0000256" key="2">
    <source>
        <dbReference type="ARBA" id="ARBA00022741"/>
    </source>
</evidence>
<name>A0ABN9TWG1_9DINO</name>
<feature type="region of interest" description="Disordered" evidence="4">
    <location>
        <begin position="156"/>
        <end position="206"/>
    </location>
</feature>
<feature type="compositionally biased region" description="Basic and acidic residues" evidence="4">
    <location>
        <begin position="168"/>
        <end position="182"/>
    </location>
</feature>
<organism evidence="6 7">
    <name type="scientific">Prorocentrum cordatum</name>
    <dbReference type="NCBI Taxonomy" id="2364126"/>
    <lineage>
        <taxon>Eukaryota</taxon>
        <taxon>Sar</taxon>
        <taxon>Alveolata</taxon>
        <taxon>Dinophyceae</taxon>
        <taxon>Prorocentrales</taxon>
        <taxon>Prorocentraceae</taxon>
        <taxon>Prorocentrum</taxon>
    </lineage>
</organism>
<dbReference type="PANTHER" id="PTHR23115">
    <property type="entry name" value="TRANSLATION FACTOR"/>
    <property type="match status" value="1"/>
</dbReference>
<dbReference type="InterPro" id="IPR054696">
    <property type="entry name" value="GTP-eEF1A_C"/>
</dbReference>
<feature type="domain" description="Tr-type G" evidence="5">
    <location>
        <begin position="492"/>
        <end position="741"/>
    </location>
</feature>
<dbReference type="Pfam" id="PF03144">
    <property type="entry name" value="GTP_EFTU_D2"/>
    <property type="match status" value="2"/>
</dbReference>
<dbReference type="InterPro" id="IPR050100">
    <property type="entry name" value="TRAFAC_GTPase_members"/>
</dbReference>
<dbReference type="CDD" id="cd01883">
    <property type="entry name" value="EF1_alpha"/>
    <property type="match status" value="2"/>
</dbReference>
<keyword evidence="7" id="KW-1185">Reference proteome</keyword>
<comment type="caution">
    <text evidence="6">The sequence shown here is derived from an EMBL/GenBank/DDBJ whole genome shotgun (WGS) entry which is preliminary data.</text>
</comment>
<evidence type="ECO:0000313" key="6">
    <source>
        <dbReference type="EMBL" id="CAK0850216.1"/>
    </source>
</evidence>
<dbReference type="SUPFAM" id="SSF52540">
    <property type="entry name" value="P-loop containing nucleoside triphosphate hydrolases"/>
    <property type="match status" value="2"/>
</dbReference>
<dbReference type="SUPFAM" id="SSF50447">
    <property type="entry name" value="Translation proteins"/>
    <property type="match status" value="2"/>
</dbReference>
<keyword evidence="2" id="KW-0547">Nucleotide-binding</keyword>
<feature type="region of interest" description="Disordered" evidence="4">
    <location>
        <begin position="2045"/>
        <end position="2083"/>
    </location>
</feature>
<protein>
    <recommendedName>
        <fullName evidence="5">Tr-type G domain-containing protein</fullName>
    </recommendedName>
</protein>
<feature type="region of interest" description="Disordered" evidence="4">
    <location>
        <begin position="1671"/>
        <end position="1699"/>
    </location>
</feature>